<dbReference type="Proteomes" id="UP000013827">
    <property type="component" value="Unassembled WGS sequence"/>
</dbReference>
<dbReference type="RefSeq" id="XP_005761170.1">
    <property type="nucleotide sequence ID" value="XM_005761113.1"/>
</dbReference>
<keyword evidence="6" id="KW-1185">Reference proteome</keyword>
<evidence type="ECO:0000313" key="6">
    <source>
        <dbReference type="Proteomes" id="UP000013827"/>
    </source>
</evidence>
<evidence type="ECO:0000259" key="4">
    <source>
        <dbReference type="SMART" id="SM00702"/>
    </source>
</evidence>
<dbReference type="InterPro" id="IPR006620">
    <property type="entry name" value="Pro_4_hyd_alph"/>
</dbReference>
<dbReference type="KEGG" id="ehx:EMIHUDRAFT_248959"/>
<dbReference type="GO" id="GO:0016705">
    <property type="term" value="F:oxidoreductase activity, acting on paired donors, with incorporation or reduction of molecular oxygen"/>
    <property type="evidence" value="ECO:0007669"/>
    <property type="project" value="InterPro"/>
</dbReference>
<dbReference type="eggNOG" id="ENOG502S4SW">
    <property type="taxonomic scope" value="Eukaryota"/>
</dbReference>
<dbReference type="SMART" id="SM00702">
    <property type="entry name" value="P4Hc"/>
    <property type="match status" value="1"/>
</dbReference>
<comment type="cofactor">
    <cofactor evidence="1">
        <name>L-ascorbate</name>
        <dbReference type="ChEBI" id="CHEBI:38290"/>
    </cofactor>
</comment>
<dbReference type="Gene3D" id="2.60.120.620">
    <property type="entry name" value="q2cbj1_9rhob like domain"/>
    <property type="match status" value="1"/>
</dbReference>
<dbReference type="AlphaFoldDB" id="A0A0D3IBV6"/>
<sequence>MRRALAVKVTAATAAASLLVHQQYGDYLASVEASAHAETHLPLSADAQKTEVVRVPSFLSASEVEDLHELHKELQPLLGSAGRTSGNQAAAYRQGTWETSYLSTDGLFARARPALRQRLLDLAREVDAEHWNVMSRATRPVLPRCVEYHTVEPGGSLPYPTHYDAGSLVTIDIMLSDSSDFRGGEFRTLEPDGSMRSYAFEKGDALCFVSHKFHCVSPLTAGRRNVLVVELWEGVERQCAHRCERHTGECEHSARASLFRRVLNDLGSDL</sequence>
<dbReference type="GO" id="GO:0005506">
    <property type="term" value="F:iron ion binding"/>
    <property type="evidence" value="ECO:0007669"/>
    <property type="project" value="InterPro"/>
</dbReference>
<proteinExistence type="predicted"/>
<dbReference type="GO" id="GO:0031418">
    <property type="term" value="F:L-ascorbic acid binding"/>
    <property type="evidence" value="ECO:0007669"/>
    <property type="project" value="InterPro"/>
</dbReference>
<evidence type="ECO:0000256" key="2">
    <source>
        <dbReference type="ARBA" id="ARBA00022964"/>
    </source>
</evidence>
<dbReference type="HOGENOM" id="CLU_1032225_0_0_1"/>
<keyword evidence="2" id="KW-0223">Dioxygenase</keyword>
<feature type="domain" description="Prolyl 4-hydroxylase alpha subunit" evidence="4">
    <location>
        <begin position="50"/>
        <end position="232"/>
    </location>
</feature>
<reference evidence="5" key="2">
    <citation type="submission" date="2024-10" db="UniProtKB">
        <authorList>
            <consortium name="EnsemblProtists"/>
        </authorList>
    </citation>
    <scope>IDENTIFICATION</scope>
</reference>
<protein>
    <recommendedName>
        <fullName evidence="4">Prolyl 4-hydroxylase alpha subunit domain-containing protein</fullName>
    </recommendedName>
</protein>
<accession>A0A0D3IBV6</accession>
<evidence type="ECO:0000256" key="3">
    <source>
        <dbReference type="ARBA" id="ARBA00023002"/>
    </source>
</evidence>
<dbReference type="EnsemblProtists" id="EOD08741">
    <property type="protein sequence ID" value="EOD08741"/>
    <property type="gene ID" value="EMIHUDRAFT_248959"/>
</dbReference>
<dbReference type="GeneID" id="17254894"/>
<evidence type="ECO:0000256" key="1">
    <source>
        <dbReference type="ARBA" id="ARBA00001961"/>
    </source>
</evidence>
<dbReference type="GO" id="GO:0051213">
    <property type="term" value="F:dioxygenase activity"/>
    <property type="evidence" value="ECO:0007669"/>
    <property type="project" value="UniProtKB-KW"/>
</dbReference>
<reference evidence="6" key="1">
    <citation type="journal article" date="2013" name="Nature">
        <title>Pan genome of the phytoplankton Emiliania underpins its global distribution.</title>
        <authorList>
            <person name="Read B.A."/>
            <person name="Kegel J."/>
            <person name="Klute M.J."/>
            <person name="Kuo A."/>
            <person name="Lefebvre S.C."/>
            <person name="Maumus F."/>
            <person name="Mayer C."/>
            <person name="Miller J."/>
            <person name="Monier A."/>
            <person name="Salamov A."/>
            <person name="Young J."/>
            <person name="Aguilar M."/>
            <person name="Claverie J.M."/>
            <person name="Frickenhaus S."/>
            <person name="Gonzalez K."/>
            <person name="Herman E.K."/>
            <person name="Lin Y.C."/>
            <person name="Napier J."/>
            <person name="Ogata H."/>
            <person name="Sarno A.F."/>
            <person name="Shmutz J."/>
            <person name="Schroeder D."/>
            <person name="de Vargas C."/>
            <person name="Verret F."/>
            <person name="von Dassow P."/>
            <person name="Valentin K."/>
            <person name="Van de Peer Y."/>
            <person name="Wheeler G."/>
            <person name="Dacks J.B."/>
            <person name="Delwiche C.F."/>
            <person name="Dyhrman S.T."/>
            <person name="Glockner G."/>
            <person name="John U."/>
            <person name="Richards T."/>
            <person name="Worden A.Z."/>
            <person name="Zhang X."/>
            <person name="Grigoriev I.V."/>
            <person name="Allen A.E."/>
            <person name="Bidle K."/>
            <person name="Borodovsky M."/>
            <person name="Bowler C."/>
            <person name="Brownlee C."/>
            <person name="Cock J.M."/>
            <person name="Elias M."/>
            <person name="Gladyshev V.N."/>
            <person name="Groth M."/>
            <person name="Guda C."/>
            <person name="Hadaegh A."/>
            <person name="Iglesias-Rodriguez M.D."/>
            <person name="Jenkins J."/>
            <person name="Jones B.M."/>
            <person name="Lawson T."/>
            <person name="Leese F."/>
            <person name="Lindquist E."/>
            <person name="Lobanov A."/>
            <person name="Lomsadze A."/>
            <person name="Malik S.B."/>
            <person name="Marsh M.E."/>
            <person name="Mackinder L."/>
            <person name="Mock T."/>
            <person name="Mueller-Roeber B."/>
            <person name="Pagarete A."/>
            <person name="Parker M."/>
            <person name="Probert I."/>
            <person name="Quesneville H."/>
            <person name="Raines C."/>
            <person name="Rensing S.A."/>
            <person name="Riano-Pachon D.M."/>
            <person name="Richier S."/>
            <person name="Rokitta S."/>
            <person name="Shiraiwa Y."/>
            <person name="Soanes D.M."/>
            <person name="van der Giezen M."/>
            <person name="Wahlund T.M."/>
            <person name="Williams B."/>
            <person name="Wilson W."/>
            <person name="Wolfe G."/>
            <person name="Wurch L.L."/>
        </authorList>
    </citation>
    <scope>NUCLEOTIDE SEQUENCE</scope>
</reference>
<evidence type="ECO:0000313" key="5">
    <source>
        <dbReference type="EnsemblProtists" id="EOD08741"/>
    </source>
</evidence>
<name>A0A0D3IBV6_EMIH1</name>
<dbReference type="PaxDb" id="2903-EOD08741"/>
<organism evidence="5 6">
    <name type="scientific">Emiliania huxleyi (strain CCMP1516)</name>
    <dbReference type="NCBI Taxonomy" id="280463"/>
    <lineage>
        <taxon>Eukaryota</taxon>
        <taxon>Haptista</taxon>
        <taxon>Haptophyta</taxon>
        <taxon>Prymnesiophyceae</taxon>
        <taxon>Isochrysidales</taxon>
        <taxon>Noelaerhabdaceae</taxon>
        <taxon>Emiliania</taxon>
    </lineage>
</organism>
<keyword evidence="3" id="KW-0560">Oxidoreductase</keyword>